<dbReference type="GO" id="GO:0005861">
    <property type="term" value="C:troponin complex"/>
    <property type="evidence" value="ECO:0007669"/>
    <property type="project" value="InterPro"/>
</dbReference>
<sequence>MLVVANNLLEAEAGVKADEREKFLADKCPPIELPYSKDELLELCQKLHEQIDISEEERYSIEFKLNMVLNEVRHFKEIIFTFIF</sequence>
<dbReference type="InterPro" id="IPR001978">
    <property type="entry name" value="Troponin"/>
</dbReference>
<proteinExistence type="predicted"/>
<keyword evidence="1" id="KW-0514">Muscle protein</keyword>
<reference evidence="2" key="1">
    <citation type="submission" date="2025-08" db="UniProtKB">
        <authorList>
            <consortium name="Ensembl"/>
        </authorList>
    </citation>
    <scope>IDENTIFICATION</scope>
</reference>
<evidence type="ECO:0000256" key="1">
    <source>
        <dbReference type="ARBA" id="ARBA00023179"/>
    </source>
</evidence>
<dbReference type="GeneTree" id="ENSGT01020000231746"/>
<dbReference type="Proteomes" id="UP000261360">
    <property type="component" value="Unplaced"/>
</dbReference>
<dbReference type="Ensembl" id="ENSSLDT00000007928.1">
    <property type="protein sequence ID" value="ENSSLDP00000007681.1"/>
    <property type="gene ID" value="ENSSLDG00000006109.1"/>
</dbReference>
<dbReference type="AlphaFoldDB" id="A0A3B4WU17"/>
<dbReference type="Gene3D" id="1.20.5.350">
    <property type="match status" value="1"/>
</dbReference>
<reference evidence="2" key="2">
    <citation type="submission" date="2025-09" db="UniProtKB">
        <authorList>
            <consortium name="Ensembl"/>
        </authorList>
    </citation>
    <scope>IDENTIFICATION</scope>
</reference>
<accession>A0A3B4WU17</accession>
<name>A0A3B4WU17_SERLL</name>
<dbReference type="SUPFAM" id="SSF90250">
    <property type="entry name" value="Troponin coil-coiled subunits"/>
    <property type="match status" value="1"/>
</dbReference>
<evidence type="ECO:0000313" key="2">
    <source>
        <dbReference type="Ensembl" id="ENSSLDP00000007681.1"/>
    </source>
</evidence>
<dbReference type="Pfam" id="PF00992">
    <property type="entry name" value="Troponin"/>
    <property type="match status" value="1"/>
</dbReference>
<evidence type="ECO:0000313" key="3">
    <source>
        <dbReference type="Proteomes" id="UP000261360"/>
    </source>
</evidence>
<protein>
    <submittedName>
        <fullName evidence="2">Uncharacterized protein</fullName>
    </submittedName>
</protein>
<dbReference type="STRING" id="1841481.ENSSLDP00000007681"/>
<dbReference type="InterPro" id="IPR038077">
    <property type="entry name" value="Troponin_sf"/>
</dbReference>
<keyword evidence="3" id="KW-1185">Reference proteome</keyword>
<organism evidence="2 3">
    <name type="scientific">Seriola lalandi dorsalis</name>
    <dbReference type="NCBI Taxonomy" id="1841481"/>
    <lineage>
        <taxon>Eukaryota</taxon>
        <taxon>Metazoa</taxon>
        <taxon>Chordata</taxon>
        <taxon>Craniata</taxon>
        <taxon>Vertebrata</taxon>
        <taxon>Euteleostomi</taxon>
        <taxon>Actinopterygii</taxon>
        <taxon>Neopterygii</taxon>
        <taxon>Teleostei</taxon>
        <taxon>Neoteleostei</taxon>
        <taxon>Acanthomorphata</taxon>
        <taxon>Carangaria</taxon>
        <taxon>Carangiformes</taxon>
        <taxon>Carangidae</taxon>
        <taxon>Seriola</taxon>
    </lineage>
</organism>